<reference evidence="5" key="1">
    <citation type="submission" date="2010-12" db="EMBL/GenBank/DDBJ databases">
        <title>Complete sequence of Variovorax paradoxus EPS.</title>
        <authorList>
            <consortium name="US DOE Joint Genome Institute"/>
            <person name="Lucas S."/>
            <person name="Copeland A."/>
            <person name="Lapidus A."/>
            <person name="Cheng J.-F."/>
            <person name="Goodwin L."/>
            <person name="Pitluck S."/>
            <person name="Teshima H."/>
            <person name="Detter J.C."/>
            <person name="Han C."/>
            <person name="Tapia R."/>
            <person name="Land M."/>
            <person name="Hauser L."/>
            <person name="Kyrpides N."/>
            <person name="Ivanova N."/>
            <person name="Ovchinnikova G."/>
            <person name="Orwin P."/>
            <person name="Han J.-I.G."/>
            <person name="Woyke T."/>
        </authorList>
    </citation>
    <scope>NUCLEOTIDE SEQUENCE [LARGE SCALE GENOMIC DNA]</scope>
    <source>
        <strain evidence="5">EPS</strain>
    </source>
</reference>
<evidence type="ECO:0000259" key="3">
    <source>
        <dbReference type="PROSITE" id="PS50110"/>
    </source>
</evidence>
<dbReference type="STRING" id="595537.Varpa_3770"/>
<dbReference type="PANTHER" id="PTHR44591">
    <property type="entry name" value="STRESS RESPONSE REGULATOR PROTEIN 1"/>
    <property type="match status" value="1"/>
</dbReference>
<dbReference type="Pfam" id="PF00072">
    <property type="entry name" value="Response_reg"/>
    <property type="match status" value="1"/>
</dbReference>
<dbReference type="EMBL" id="CP002417">
    <property type="protein sequence ID" value="ADU37953.1"/>
    <property type="molecule type" value="Genomic_DNA"/>
</dbReference>
<dbReference type="SMART" id="SM00448">
    <property type="entry name" value="REC"/>
    <property type="match status" value="1"/>
</dbReference>
<proteinExistence type="predicted"/>
<feature type="domain" description="Response regulatory" evidence="3">
    <location>
        <begin position="36"/>
        <end position="155"/>
    </location>
</feature>
<evidence type="ECO:0000256" key="1">
    <source>
        <dbReference type="ARBA" id="ARBA00022553"/>
    </source>
</evidence>
<feature type="modified residue" description="4-aspartylphosphate" evidence="2">
    <location>
        <position position="89"/>
    </location>
</feature>
<dbReference type="InterPro" id="IPR011006">
    <property type="entry name" value="CheY-like_superfamily"/>
</dbReference>
<name>E6V1V0_VARPE</name>
<evidence type="ECO:0000313" key="4">
    <source>
        <dbReference type="EMBL" id="ADU37953.1"/>
    </source>
</evidence>
<dbReference type="AlphaFoldDB" id="E6V1V0"/>
<dbReference type="GO" id="GO:0000160">
    <property type="term" value="P:phosphorelay signal transduction system"/>
    <property type="evidence" value="ECO:0007669"/>
    <property type="project" value="InterPro"/>
</dbReference>
<dbReference type="PROSITE" id="PS50110">
    <property type="entry name" value="RESPONSE_REGULATORY"/>
    <property type="match status" value="1"/>
</dbReference>
<dbReference type="Gene3D" id="3.40.50.2300">
    <property type="match status" value="1"/>
</dbReference>
<dbReference type="PANTHER" id="PTHR44591:SF3">
    <property type="entry name" value="RESPONSE REGULATORY DOMAIN-CONTAINING PROTEIN"/>
    <property type="match status" value="1"/>
</dbReference>
<evidence type="ECO:0000256" key="2">
    <source>
        <dbReference type="PROSITE-ProRule" id="PRU00169"/>
    </source>
</evidence>
<keyword evidence="1 2" id="KW-0597">Phosphoprotein</keyword>
<sequence>MAALSYSAPGVRPDNDVLGRDKPMDRTSLSYTTMTRIYLIEDNPLIATTLTDGLQAFSECDVIGTATTSDEAIDWLKANPGEWDAAVIDVFLAKGNGLTVAQYLKDNKLPEQRTVVLMNYATSEVREGALSAGVDAVFDKSLQLEAFYDFCAKLNITPRR</sequence>
<dbReference type="Proteomes" id="UP000008917">
    <property type="component" value="Chromosome"/>
</dbReference>
<dbReference type="SUPFAM" id="SSF52172">
    <property type="entry name" value="CheY-like"/>
    <property type="match status" value="1"/>
</dbReference>
<gene>
    <name evidence="4" type="ordered locus">Varpa_3770</name>
</gene>
<accession>E6V1V0</accession>
<organism evidence="4 5">
    <name type="scientific">Variovorax paradoxus (strain EPS)</name>
    <dbReference type="NCBI Taxonomy" id="595537"/>
    <lineage>
        <taxon>Bacteria</taxon>
        <taxon>Pseudomonadati</taxon>
        <taxon>Pseudomonadota</taxon>
        <taxon>Betaproteobacteria</taxon>
        <taxon>Burkholderiales</taxon>
        <taxon>Comamonadaceae</taxon>
        <taxon>Variovorax</taxon>
    </lineage>
</organism>
<dbReference type="eggNOG" id="COG2197">
    <property type="taxonomic scope" value="Bacteria"/>
</dbReference>
<dbReference type="InterPro" id="IPR001789">
    <property type="entry name" value="Sig_transdc_resp-reg_receiver"/>
</dbReference>
<dbReference type="InterPro" id="IPR050595">
    <property type="entry name" value="Bact_response_regulator"/>
</dbReference>
<protein>
    <submittedName>
        <fullName evidence="4">Response regulator receiver protein</fullName>
    </submittedName>
</protein>
<dbReference type="HOGENOM" id="CLU_000445_69_15_4"/>
<evidence type="ECO:0000313" key="5">
    <source>
        <dbReference type="Proteomes" id="UP000008917"/>
    </source>
</evidence>
<dbReference type="KEGG" id="vpe:Varpa_3770"/>
<reference evidence="4 5" key="2">
    <citation type="journal article" date="2013" name="Genome Announc.">
        <title>Genome of the Root-Associated Plant Growth-Promoting Bacterium Variovorax paradoxus Strain EPS.</title>
        <authorList>
            <person name="Han J.I."/>
            <person name="Spain J.C."/>
            <person name="Leadbetter J.R."/>
            <person name="Ovchinnikova G."/>
            <person name="Goodwin L.A."/>
            <person name="Han C.S."/>
            <person name="Woyke T."/>
            <person name="Davenport K.W."/>
            <person name="Orwin P.M."/>
        </authorList>
    </citation>
    <scope>NUCLEOTIDE SEQUENCE [LARGE SCALE GENOMIC DNA]</scope>
    <source>
        <strain evidence="4 5">EPS</strain>
    </source>
</reference>